<comment type="caution">
    <text evidence="2">The sequence shown here is derived from an EMBL/GenBank/DDBJ whole genome shotgun (WGS) entry which is preliminary data.</text>
</comment>
<organism evidence="2 3">
    <name type="scientific">Pleurodeles waltl</name>
    <name type="common">Iberian ribbed newt</name>
    <dbReference type="NCBI Taxonomy" id="8319"/>
    <lineage>
        <taxon>Eukaryota</taxon>
        <taxon>Metazoa</taxon>
        <taxon>Chordata</taxon>
        <taxon>Craniata</taxon>
        <taxon>Vertebrata</taxon>
        <taxon>Euteleostomi</taxon>
        <taxon>Amphibia</taxon>
        <taxon>Batrachia</taxon>
        <taxon>Caudata</taxon>
        <taxon>Salamandroidea</taxon>
        <taxon>Salamandridae</taxon>
        <taxon>Pleurodelinae</taxon>
        <taxon>Pleurodeles</taxon>
    </lineage>
</organism>
<evidence type="ECO:0000256" key="1">
    <source>
        <dbReference type="SAM" id="MobiDB-lite"/>
    </source>
</evidence>
<proteinExistence type="predicted"/>
<protein>
    <submittedName>
        <fullName evidence="2">Uncharacterized protein</fullName>
    </submittedName>
</protein>
<accession>A0AAV7VNB6</accession>
<dbReference type="EMBL" id="JANPWB010000003">
    <property type="protein sequence ID" value="KAJ1201564.1"/>
    <property type="molecule type" value="Genomic_DNA"/>
</dbReference>
<dbReference type="AlphaFoldDB" id="A0AAV7VNB6"/>
<name>A0AAV7VNB6_PLEWA</name>
<evidence type="ECO:0000313" key="3">
    <source>
        <dbReference type="Proteomes" id="UP001066276"/>
    </source>
</evidence>
<reference evidence="2" key="1">
    <citation type="journal article" date="2022" name="bioRxiv">
        <title>Sequencing and chromosome-scale assembly of the giantPleurodeles waltlgenome.</title>
        <authorList>
            <person name="Brown T."/>
            <person name="Elewa A."/>
            <person name="Iarovenko S."/>
            <person name="Subramanian E."/>
            <person name="Araus A.J."/>
            <person name="Petzold A."/>
            <person name="Susuki M."/>
            <person name="Suzuki K.-i.T."/>
            <person name="Hayashi T."/>
            <person name="Toyoda A."/>
            <person name="Oliveira C."/>
            <person name="Osipova E."/>
            <person name="Leigh N.D."/>
            <person name="Simon A."/>
            <person name="Yun M.H."/>
        </authorList>
    </citation>
    <scope>NUCLEOTIDE SEQUENCE</scope>
    <source>
        <strain evidence="2">20211129_DDA</strain>
        <tissue evidence="2">Liver</tissue>
    </source>
</reference>
<gene>
    <name evidence="2" type="ORF">NDU88_005372</name>
</gene>
<keyword evidence="3" id="KW-1185">Reference proteome</keyword>
<sequence>MPTTSLGADLLFDTHIPIHDESLDYEYGQELEEGVIWEDSEDRFNEDTQKAKGGAISNKARSAGVLQVPAPRSIQCDRTREMDCRTNAGSSLRRGENKKIPLCGQGKGNTKVVHLVSVAVRNSPVAAPYRGMGSLVDRGDGVDQRLKDKKFATMQ</sequence>
<feature type="region of interest" description="Disordered" evidence="1">
    <location>
        <begin position="79"/>
        <end position="101"/>
    </location>
</feature>
<dbReference type="Proteomes" id="UP001066276">
    <property type="component" value="Chromosome 2_1"/>
</dbReference>
<evidence type="ECO:0000313" key="2">
    <source>
        <dbReference type="EMBL" id="KAJ1201564.1"/>
    </source>
</evidence>